<evidence type="ECO:0000256" key="13">
    <source>
        <dbReference type="SAM" id="Phobius"/>
    </source>
</evidence>
<evidence type="ECO:0000256" key="5">
    <source>
        <dbReference type="ARBA" id="ARBA00022670"/>
    </source>
</evidence>
<feature type="domain" description="Penicillin-binding protein transpeptidase" evidence="14">
    <location>
        <begin position="274"/>
        <end position="623"/>
    </location>
</feature>
<keyword evidence="4" id="KW-0997">Cell inner membrane</keyword>
<evidence type="ECO:0000256" key="1">
    <source>
        <dbReference type="ARBA" id="ARBA00004167"/>
    </source>
</evidence>
<evidence type="ECO:0000259" key="15">
    <source>
        <dbReference type="Pfam" id="PF03717"/>
    </source>
</evidence>
<feature type="domain" description="Penicillin-binding protein dimerisation" evidence="15">
    <location>
        <begin position="68"/>
        <end position="242"/>
    </location>
</feature>
<evidence type="ECO:0000256" key="3">
    <source>
        <dbReference type="ARBA" id="ARBA00022475"/>
    </source>
</evidence>
<feature type="transmembrane region" description="Helical" evidence="13">
    <location>
        <begin position="21"/>
        <end position="44"/>
    </location>
</feature>
<dbReference type="SUPFAM" id="SSF56519">
    <property type="entry name" value="Penicillin binding protein dimerisation domain"/>
    <property type="match status" value="1"/>
</dbReference>
<keyword evidence="9" id="KW-0573">Peptidoglycan synthesis</keyword>
<dbReference type="InterPro" id="IPR036138">
    <property type="entry name" value="PBP_dimer_sf"/>
</dbReference>
<evidence type="ECO:0000256" key="2">
    <source>
        <dbReference type="ARBA" id="ARBA00004236"/>
    </source>
</evidence>
<protein>
    <recommendedName>
        <fullName evidence="17">Penicillin-binding protein 2</fullName>
    </recommendedName>
</protein>
<evidence type="ECO:0000256" key="7">
    <source>
        <dbReference type="ARBA" id="ARBA00022801"/>
    </source>
</evidence>
<keyword evidence="11 13" id="KW-0472">Membrane</keyword>
<evidence type="ECO:0008006" key="17">
    <source>
        <dbReference type="Google" id="ProtNLM"/>
    </source>
</evidence>
<keyword evidence="10 13" id="KW-1133">Transmembrane helix</keyword>
<sequence length="634" mass="69953">MNMKVVPGSQLKNTRAEARTFLVRAWTLFGGALGIAAILVVRLFQLQVLEHELYETRSEDNRIEVQPVPAGRGLIFDRHGILLAEDRSFSSLELVPERTGTVGVVETINAVSGLIEIRESEIEAFYGRLARKRRPYQGIPLKLRLREEEAAVIRVNGHLLPGVQVSSIAVRHYPLGEVGAHAVGSVRRITSDDLNRLDRSKYAATRYVGRRGVEAFYEQSLHGDVGHRRVEVDVRGRVIRELELSAPEKGGDIRLHLDSRLQILAHNALGDRRGAIIAIEPASGGILAMVSRPSYNPNLFVTGMTREKYRSLSDSKDLPLFNRAVQGQYAPGSTFKPIVGLAAVSKGVTSWDETIVDQGWFKLPDQRRIFRDWSWTPEDAGGQGIVDLRRAIYRSSNVYFYDLATRLKVDALSTFAGQFGLGSDAALDVYEAADGILPNREWKYGTQGKDWYTGDTVNMGIGQGYLLVTPLQLATVAAVFATRGQWKHPRMLLSGDTSTAVLTQSLPPPIAGPSHNDWELMIDAMEEVVHRGNQVMGDNGTAWAYIGRDVNYRMAGKSGTAQVVGISQDEQYDESELDEYERKHAWFIAFAPSDKPVIAIAVLVENGGGGSSVAAPIAREILDSYLLPQIASNH</sequence>
<dbReference type="InterPro" id="IPR017790">
    <property type="entry name" value="Penicillin-binding_protein_2"/>
</dbReference>
<dbReference type="GO" id="GO:0071972">
    <property type="term" value="F:peptidoglycan L,D-transpeptidase activity"/>
    <property type="evidence" value="ECO:0007669"/>
    <property type="project" value="TreeGrafter"/>
</dbReference>
<keyword evidence="3" id="KW-1003">Cell membrane</keyword>
<keyword evidence="12" id="KW-0961">Cell wall biogenesis/degradation</keyword>
<dbReference type="GO" id="GO:0009252">
    <property type="term" value="P:peptidoglycan biosynthetic process"/>
    <property type="evidence" value="ECO:0007669"/>
    <property type="project" value="UniProtKB-KW"/>
</dbReference>
<keyword evidence="8" id="KW-0133">Cell shape</keyword>
<dbReference type="HAMAP" id="MF_02081">
    <property type="entry name" value="MrdA_transpept"/>
    <property type="match status" value="1"/>
</dbReference>
<dbReference type="GO" id="GO:0008360">
    <property type="term" value="P:regulation of cell shape"/>
    <property type="evidence" value="ECO:0007669"/>
    <property type="project" value="UniProtKB-KW"/>
</dbReference>
<dbReference type="Gene3D" id="3.40.710.10">
    <property type="entry name" value="DD-peptidase/beta-lactamase superfamily"/>
    <property type="match status" value="1"/>
</dbReference>
<evidence type="ECO:0000256" key="4">
    <source>
        <dbReference type="ARBA" id="ARBA00022519"/>
    </source>
</evidence>
<evidence type="ECO:0000313" key="16">
    <source>
        <dbReference type="EMBL" id="SUZ74407.1"/>
    </source>
</evidence>
<dbReference type="PANTHER" id="PTHR30627">
    <property type="entry name" value="PEPTIDOGLYCAN D,D-TRANSPEPTIDASE"/>
    <property type="match status" value="1"/>
</dbReference>
<evidence type="ECO:0000256" key="11">
    <source>
        <dbReference type="ARBA" id="ARBA00023136"/>
    </source>
</evidence>
<accession>A0A381Q8Q0</accession>
<evidence type="ECO:0000256" key="6">
    <source>
        <dbReference type="ARBA" id="ARBA00022692"/>
    </source>
</evidence>
<dbReference type="GO" id="GO:0009002">
    <property type="term" value="F:serine-type D-Ala-D-Ala carboxypeptidase activity"/>
    <property type="evidence" value="ECO:0007669"/>
    <property type="project" value="InterPro"/>
</dbReference>
<dbReference type="AlphaFoldDB" id="A0A381Q8Q0"/>
<keyword evidence="7" id="KW-0378">Hydrolase</keyword>
<dbReference type="GO" id="GO:0071555">
    <property type="term" value="P:cell wall organization"/>
    <property type="evidence" value="ECO:0007669"/>
    <property type="project" value="UniProtKB-KW"/>
</dbReference>
<dbReference type="Gene3D" id="3.30.1390.30">
    <property type="entry name" value="Penicillin-binding protein 2a, domain 3"/>
    <property type="match status" value="1"/>
</dbReference>
<reference evidence="16" key="1">
    <citation type="submission" date="2018-05" db="EMBL/GenBank/DDBJ databases">
        <authorList>
            <person name="Lanie J.A."/>
            <person name="Ng W.-L."/>
            <person name="Kazmierczak K.M."/>
            <person name="Andrzejewski T.M."/>
            <person name="Davidsen T.M."/>
            <person name="Wayne K.J."/>
            <person name="Tettelin H."/>
            <person name="Glass J.I."/>
            <person name="Rusch D."/>
            <person name="Podicherti R."/>
            <person name="Tsui H.-C.T."/>
            <person name="Winkler M.E."/>
        </authorList>
    </citation>
    <scope>NUCLEOTIDE SEQUENCE</scope>
</reference>
<dbReference type="InterPro" id="IPR005311">
    <property type="entry name" value="PBP_dimer"/>
</dbReference>
<name>A0A381Q8Q0_9ZZZZ</name>
<dbReference type="GO" id="GO:0005886">
    <property type="term" value="C:plasma membrane"/>
    <property type="evidence" value="ECO:0007669"/>
    <property type="project" value="UniProtKB-SubCell"/>
</dbReference>
<dbReference type="GO" id="GO:0006508">
    <property type="term" value="P:proteolysis"/>
    <property type="evidence" value="ECO:0007669"/>
    <property type="project" value="UniProtKB-KW"/>
</dbReference>
<dbReference type="InterPro" id="IPR050515">
    <property type="entry name" value="Beta-lactam/transpept"/>
</dbReference>
<dbReference type="InterPro" id="IPR012338">
    <property type="entry name" value="Beta-lactam/transpept-like"/>
</dbReference>
<keyword evidence="6 13" id="KW-0812">Transmembrane</keyword>
<evidence type="ECO:0000256" key="12">
    <source>
        <dbReference type="ARBA" id="ARBA00023316"/>
    </source>
</evidence>
<dbReference type="EMBL" id="UINC01001210">
    <property type="protein sequence ID" value="SUZ74407.1"/>
    <property type="molecule type" value="Genomic_DNA"/>
</dbReference>
<dbReference type="Pfam" id="PF03717">
    <property type="entry name" value="PBP_dimer"/>
    <property type="match status" value="1"/>
</dbReference>
<evidence type="ECO:0000256" key="9">
    <source>
        <dbReference type="ARBA" id="ARBA00022984"/>
    </source>
</evidence>
<organism evidence="16">
    <name type="scientific">marine metagenome</name>
    <dbReference type="NCBI Taxonomy" id="408172"/>
    <lineage>
        <taxon>unclassified sequences</taxon>
        <taxon>metagenomes</taxon>
        <taxon>ecological metagenomes</taxon>
    </lineage>
</organism>
<evidence type="ECO:0000256" key="10">
    <source>
        <dbReference type="ARBA" id="ARBA00022989"/>
    </source>
</evidence>
<comment type="subcellular location">
    <subcellularLocation>
        <location evidence="2">Cell membrane</location>
    </subcellularLocation>
    <subcellularLocation>
        <location evidence="1">Membrane</location>
        <topology evidence="1">Single-pass membrane protein</topology>
    </subcellularLocation>
</comment>
<dbReference type="PANTHER" id="PTHR30627:SF2">
    <property type="entry name" value="PEPTIDOGLYCAN D,D-TRANSPEPTIDASE MRDA"/>
    <property type="match status" value="1"/>
</dbReference>
<dbReference type="SUPFAM" id="SSF56601">
    <property type="entry name" value="beta-lactamase/transpeptidase-like"/>
    <property type="match status" value="1"/>
</dbReference>
<evidence type="ECO:0000259" key="14">
    <source>
        <dbReference type="Pfam" id="PF00905"/>
    </source>
</evidence>
<dbReference type="Pfam" id="PF00905">
    <property type="entry name" value="Transpeptidase"/>
    <property type="match status" value="1"/>
</dbReference>
<dbReference type="GO" id="GO:0008658">
    <property type="term" value="F:penicillin binding"/>
    <property type="evidence" value="ECO:0007669"/>
    <property type="project" value="InterPro"/>
</dbReference>
<keyword evidence="5" id="KW-0645">Protease</keyword>
<dbReference type="InterPro" id="IPR001460">
    <property type="entry name" value="PCN-bd_Tpept"/>
</dbReference>
<evidence type="ECO:0000256" key="8">
    <source>
        <dbReference type="ARBA" id="ARBA00022960"/>
    </source>
</evidence>
<dbReference type="Gene3D" id="3.90.1310.10">
    <property type="entry name" value="Penicillin-binding protein 2a (Domain 2)"/>
    <property type="match status" value="1"/>
</dbReference>
<proteinExistence type="inferred from homology"/>
<dbReference type="NCBIfam" id="TIGR03423">
    <property type="entry name" value="pbp2_mrdA"/>
    <property type="match status" value="1"/>
</dbReference>
<gene>
    <name evidence="16" type="ORF">METZ01_LOCUS27261</name>
</gene>